<proteinExistence type="predicted"/>
<accession>A0A510KNR8</accession>
<dbReference type="Proteomes" id="UP000321378">
    <property type="component" value="Chromosome"/>
</dbReference>
<dbReference type="EMBL" id="AP019840">
    <property type="protein sequence ID" value="BBM53379.1"/>
    <property type="molecule type" value="Genomic_DNA"/>
</dbReference>
<dbReference type="RefSeq" id="WP_146997505.1">
    <property type="nucleotide sequence ID" value="NZ_AP019840.1"/>
</dbReference>
<reference evidence="1 2" key="1">
    <citation type="submission" date="2019-07" db="EMBL/GenBank/DDBJ databases">
        <title>Complete Genome Sequence of Leptotrichia trevisanii Strain JMUB3935.</title>
        <authorList>
            <person name="Watanabe S."/>
            <person name="Cui L."/>
        </authorList>
    </citation>
    <scope>NUCLEOTIDE SEQUENCE [LARGE SCALE GENOMIC DNA]</scope>
    <source>
        <strain evidence="1 2">JMUB3935</strain>
    </source>
</reference>
<name>A0A510KNR8_9FUSO</name>
<gene>
    <name evidence="1" type="ORF">JMUB3935_2366</name>
</gene>
<evidence type="ECO:0000313" key="2">
    <source>
        <dbReference type="Proteomes" id="UP000321378"/>
    </source>
</evidence>
<organism evidence="1 2">
    <name type="scientific">Leptotrichia trevisanii</name>
    <dbReference type="NCBI Taxonomy" id="109328"/>
    <lineage>
        <taxon>Bacteria</taxon>
        <taxon>Fusobacteriati</taxon>
        <taxon>Fusobacteriota</taxon>
        <taxon>Fusobacteriia</taxon>
        <taxon>Fusobacteriales</taxon>
        <taxon>Leptotrichiaceae</taxon>
        <taxon>Leptotrichia</taxon>
    </lineage>
</organism>
<evidence type="ECO:0000313" key="1">
    <source>
        <dbReference type="EMBL" id="BBM53379.1"/>
    </source>
</evidence>
<dbReference type="AlphaFoldDB" id="A0A510KNR8"/>
<protein>
    <submittedName>
        <fullName evidence="1">Uncharacterized protein</fullName>
    </submittedName>
</protein>
<sequence>MINEKIFKIVKQSMLSDRNITTGIIKEQKITEKFIQIIVSEHGDTITIKRETKENLRTFWNISVVSDYNFKEYIEKYSITFTEFRREMEEIIEKNDVEDKDVYDIVEEALKNISERKLVSNGKKE</sequence>